<gene>
    <name evidence="4" type="ORF">TEA_012369</name>
</gene>
<keyword evidence="2" id="KW-0808">Transferase</keyword>
<reference evidence="4 5" key="1">
    <citation type="journal article" date="2018" name="Proc. Natl. Acad. Sci. U.S.A.">
        <title>Draft genome sequence of Camellia sinensis var. sinensis provides insights into the evolution of the tea genome and tea quality.</title>
        <authorList>
            <person name="Wei C."/>
            <person name="Yang H."/>
            <person name="Wang S."/>
            <person name="Zhao J."/>
            <person name="Liu C."/>
            <person name="Gao L."/>
            <person name="Xia E."/>
            <person name="Lu Y."/>
            <person name="Tai Y."/>
            <person name="She G."/>
            <person name="Sun J."/>
            <person name="Cao H."/>
            <person name="Tong W."/>
            <person name="Gao Q."/>
            <person name="Li Y."/>
            <person name="Deng W."/>
            <person name="Jiang X."/>
            <person name="Wang W."/>
            <person name="Chen Q."/>
            <person name="Zhang S."/>
            <person name="Li H."/>
            <person name="Wu J."/>
            <person name="Wang P."/>
            <person name="Li P."/>
            <person name="Shi C."/>
            <person name="Zheng F."/>
            <person name="Jian J."/>
            <person name="Huang B."/>
            <person name="Shan D."/>
            <person name="Shi M."/>
            <person name="Fang C."/>
            <person name="Yue Y."/>
            <person name="Li F."/>
            <person name="Li D."/>
            <person name="Wei S."/>
            <person name="Han B."/>
            <person name="Jiang C."/>
            <person name="Yin Y."/>
            <person name="Xia T."/>
            <person name="Zhang Z."/>
            <person name="Bennetzen J.L."/>
            <person name="Zhao S."/>
            <person name="Wan X."/>
        </authorList>
    </citation>
    <scope>NUCLEOTIDE SEQUENCE [LARGE SCALE GENOMIC DNA]</scope>
    <source>
        <strain evidence="5">cv. Shuchazao</strain>
        <tissue evidence="4">Leaf</tissue>
    </source>
</reference>
<dbReference type="AlphaFoldDB" id="A0A4S4DGL1"/>
<dbReference type="Proteomes" id="UP000306102">
    <property type="component" value="Unassembled WGS sequence"/>
</dbReference>
<comment type="similarity">
    <text evidence="1">Belongs to the plant acyltransferase family.</text>
</comment>
<evidence type="ECO:0000313" key="5">
    <source>
        <dbReference type="Proteomes" id="UP000306102"/>
    </source>
</evidence>
<keyword evidence="3" id="KW-0012">Acyltransferase</keyword>
<comment type="caution">
    <text evidence="4">The sequence shown here is derived from an EMBL/GenBank/DDBJ whole genome shotgun (WGS) entry which is preliminary data.</text>
</comment>
<dbReference type="Gene3D" id="3.30.559.10">
    <property type="entry name" value="Chloramphenicol acetyltransferase-like domain"/>
    <property type="match status" value="2"/>
</dbReference>
<dbReference type="Pfam" id="PF02458">
    <property type="entry name" value="Transferase"/>
    <property type="match status" value="1"/>
</dbReference>
<evidence type="ECO:0000256" key="3">
    <source>
        <dbReference type="ARBA" id="ARBA00023315"/>
    </source>
</evidence>
<dbReference type="InterPro" id="IPR023213">
    <property type="entry name" value="CAT-like_dom_sf"/>
</dbReference>
<dbReference type="PANTHER" id="PTHR31623:SF122">
    <property type="entry name" value="HXXXD-TYPE ACYL-TRANSFERASE FAMILY PROTEIN"/>
    <property type="match status" value="1"/>
</dbReference>
<dbReference type="STRING" id="542762.A0A4S4DGL1"/>
<keyword evidence="5" id="KW-1185">Reference proteome</keyword>
<evidence type="ECO:0000313" key="4">
    <source>
        <dbReference type="EMBL" id="THG01474.1"/>
    </source>
</evidence>
<organism evidence="4 5">
    <name type="scientific">Camellia sinensis var. sinensis</name>
    <name type="common">China tea</name>
    <dbReference type="NCBI Taxonomy" id="542762"/>
    <lineage>
        <taxon>Eukaryota</taxon>
        <taxon>Viridiplantae</taxon>
        <taxon>Streptophyta</taxon>
        <taxon>Embryophyta</taxon>
        <taxon>Tracheophyta</taxon>
        <taxon>Spermatophyta</taxon>
        <taxon>Magnoliopsida</taxon>
        <taxon>eudicotyledons</taxon>
        <taxon>Gunneridae</taxon>
        <taxon>Pentapetalae</taxon>
        <taxon>asterids</taxon>
        <taxon>Ericales</taxon>
        <taxon>Theaceae</taxon>
        <taxon>Camellia</taxon>
    </lineage>
</organism>
<dbReference type="PANTHER" id="PTHR31623">
    <property type="entry name" value="F21J9.9"/>
    <property type="match status" value="1"/>
</dbReference>
<proteinExistence type="inferred from homology"/>
<name>A0A4S4DGL1_CAMSN</name>
<accession>A0A4S4DGL1</accession>
<dbReference type="GO" id="GO:0016746">
    <property type="term" value="F:acyltransferase activity"/>
    <property type="evidence" value="ECO:0007669"/>
    <property type="project" value="UniProtKB-KW"/>
</dbReference>
<dbReference type="EMBL" id="SDRB02011412">
    <property type="protein sequence ID" value="THG01474.1"/>
    <property type="molecule type" value="Genomic_DNA"/>
</dbReference>
<evidence type="ECO:0000256" key="2">
    <source>
        <dbReference type="ARBA" id="ARBA00022679"/>
    </source>
</evidence>
<sequence>MMRSLQEEYKRSSEIQIVMAMEVEIISTEAIKPSSPTPNHLKTFKISLLDQLVAHVFSKQIYFYLPSSPECAEIESKLKLLKSSLSQILSLFYPFAGSITANFSVDCNDDRAIFVEARARCHLSQILNQPSEIFLRKFLPLNNIQSNDGDSSSPLLLIQSTFFECGGAAIGLLFHHKMTAAAAMATFITAWASAARGESVSPPELLSGPTLFPPKDFLANANLPTSSSEKTSVKRFVFSSSSIGNLKSEVAGKTIHQHQPPPQPTQVEAVSALIWKCATKASRSNSQTKPTVLLQSVNLRTRFNPPLPKNSMGNMVGYYPVTTSDDEIDTGKADEECLRCWWWRPIRLIRCLHLSLISGDLIRIDEARTSHDLSSGGGEPLARKQQERHRVCLSLFFKEGELENFSIRWSSERLPVGHLNKVRMGETVKETEGVVGRAQLK</sequence>
<protein>
    <submittedName>
        <fullName evidence="4">Uncharacterized protein</fullName>
    </submittedName>
</protein>
<evidence type="ECO:0000256" key="1">
    <source>
        <dbReference type="ARBA" id="ARBA00009861"/>
    </source>
</evidence>